<keyword evidence="3" id="KW-1185">Reference proteome</keyword>
<keyword evidence="1" id="KW-1133">Transmembrane helix</keyword>
<evidence type="ECO:0000256" key="1">
    <source>
        <dbReference type="SAM" id="Phobius"/>
    </source>
</evidence>
<evidence type="ECO:0000313" key="3">
    <source>
        <dbReference type="Proteomes" id="UP001595975"/>
    </source>
</evidence>
<comment type="caution">
    <text evidence="2">The sequence shown here is derived from an EMBL/GenBank/DDBJ whole genome shotgun (WGS) entry which is preliminary data.</text>
</comment>
<evidence type="ECO:0000313" key="2">
    <source>
        <dbReference type="EMBL" id="MFC5666653.1"/>
    </source>
</evidence>
<dbReference type="Proteomes" id="UP001595975">
    <property type="component" value="Unassembled WGS sequence"/>
</dbReference>
<reference evidence="3" key="1">
    <citation type="journal article" date="2019" name="Int. J. Syst. Evol. Microbiol.">
        <title>The Global Catalogue of Microorganisms (GCM) 10K type strain sequencing project: providing services to taxonomists for standard genome sequencing and annotation.</title>
        <authorList>
            <consortium name="The Broad Institute Genomics Platform"/>
            <consortium name="The Broad Institute Genome Sequencing Center for Infectious Disease"/>
            <person name="Wu L."/>
            <person name="Ma J."/>
        </authorList>
    </citation>
    <scope>NUCLEOTIDE SEQUENCE [LARGE SCALE GENOMIC DNA]</scope>
    <source>
        <strain evidence="3">CGMCC 4.1437</strain>
    </source>
</reference>
<protein>
    <recommendedName>
        <fullName evidence="4">Integral membrane protein</fullName>
    </recommendedName>
</protein>
<accession>A0ABW0XAD2</accession>
<evidence type="ECO:0008006" key="4">
    <source>
        <dbReference type="Google" id="ProtNLM"/>
    </source>
</evidence>
<proteinExistence type="predicted"/>
<feature type="transmembrane region" description="Helical" evidence="1">
    <location>
        <begin position="63"/>
        <end position="82"/>
    </location>
</feature>
<gene>
    <name evidence="2" type="ORF">ACFP3U_27265</name>
</gene>
<keyword evidence="1" id="KW-0472">Membrane</keyword>
<dbReference type="EMBL" id="JBHSOF010000043">
    <property type="protein sequence ID" value="MFC5666653.1"/>
    <property type="molecule type" value="Genomic_DNA"/>
</dbReference>
<feature type="transmembrane region" description="Helical" evidence="1">
    <location>
        <begin position="12"/>
        <end position="30"/>
    </location>
</feature>
<feature type="transmembrane region" description="Helical" evidence="1">
    <location>
        <begin position="120"/>
        <end position="140"/>
    </location>
</feature>
<name>A0ABW0XAD2_9ACTN</name>
<sequence length="221" mass="22761">MDTAPAIRTLRAAIFAALLVLLAGLGQVLLTGRPLPLGTLAVAGAAVFAVAFALAGRERGHRAVAAVFLPLELGLSALFDLAQSTCHPLPPGAARGLEPLLCGGGELGGLLLGHDLPRPVGLALLLLLHTTLALAAAYWLRSADAALSGLARTVRILADRGRRSAGAAARLLALLTAPRPARPVVRVPFPRASRVLVPAESVRLRPAVRRGPPARLPAPAR</sequence>
<dbReference type="RefSeq" id="WP_380228350.1">
    <property type="nucleotide sequence ID" value="NZ_JBHSOF010000043.1"/>
</dbReference>
<organism evidence="2 3">
    <name type="scientific">Kitasatospora misakiensis</name>
    <dbReference type="NCBI Taxonomy" id="67330"/>
    <lineage>
        <taxon>Bacteria</taxon>
        <taxon>Bacillati</taxon>
        <taxon>Actinomycetota</taxon>
        <taxon>Actinomycetes</taxon>
        <taxon>Kitasatosporales</taxon>
        <taxon>Streptomycetaceae</taxon>
        <taxon>Kitasatospora</taxon>
    </lineage>
</organism>
<feature type="transmembrane region" description="Helical" evidence="1">
    <location>
        <begin position="36"/>
        <end position="56"/>
    </location>
</feature>
<keyword evidence="1" id="KW-0812">Transmembrane</keyword>